<proteinExistence type="predicted"/>
<protein>
    <submittedName>
        <fullName evidence="1">Uncharacterized protein</fullName>
    </submittedName>
</protein>
<reference evidence="1 2" key="1">
    <citation type="submission" date="2021-08" db="EMBL/GenBank/DDBJ databases">
        <title>Thermococcus onnuriiensis IOH2.</title>
        <authorList>
            <person name="Park Y.-J."/>
        </authorList>
    </citation>
    <scope>NUCLEOTIDE SEQUENCE [LARGE SCALE GENOMIC DNA]</scope>
    <source>
        <strain evidence="1 2">IOH2</strain>
    </source>
</reference>
<organism evidence="1 2">
    <name type="scientific">Thermococcus argininiproducens</name>
    <dbReference type="NCBI Taxonomy" id="2866384"/>
    <lineage>
        <taxon>Archaea</taxon>
        <taxon>Methanobacteriati</taxon>
        <taxon>Methanobacteriota</taxon>
        <taxon>Thermococci</taxon>
        <taxon>Thermococcales</taxon>
        <taxon>Thermococcaceae</taxon>
        <taxon>Thermococcus</taxon>
    </lineage>
</organism>
<dbReference type="Proteomes" id="UP001056425">
    <property type="component" value="Chromosome"/>
</dbReference>
<sequence length="93" mass="11078">MEKIPKVIEEFNRLHGSEARAKLKEIKDEEVIIEFEGSFCKTCGLFDYFDDMKWEAMEFGIIVEPIEILEFEEKFETGKYLVKYKVQTRDAKE</sequence>
<evidence type="ECO:0000313" key="1">
    <source>
        <dbReference type="EMBL" id="USH00873.1"/>
    </source>
</evidence>
<gene>
    <name evidence="1" type="ORF">K1720_03875</name>
</gene>
<dbReference type="AlphaFoldDB" id="A0A9E7MCG7"/>
<evidence type="ECO:0000313" key="2">
    <source>
        <dbReference type="Proteomes" id="UP001056425"/>
    </source>
</evidence>
<dbReference type="KEGG" id="thei:K1720_03875"/>
<accession>A0A9E7MCG7</accession>
<name>A0A9E7MCG7_9EURY</name>
<dbReference type="EMBL" id="CP080572">
    <property type="protein sequence ID" value="USH00873.1"/>
    <property type="molecule type" value="Genomic_DNA"/>
</dbReference>
<keyword evidence="2" id="KW-1185">Reference proteome</keyword>